<evidence type="ECO:0000256" key="4">
    <source>
        <dbReference type="ARBA" id="ARBA00022723"/>
    </source>
</evidence>
<evidence type="ECO:0000256" key="12">
    <source>
        <dbReference type="ARBA" id="ARBA00023254"/>
    </source>
</evidence>
<dbReference type="EMBL" id="CAJVPV010040939">
    <property type="protein sequence ID" value="CAG8761225.1"/>
    <property type="molecule type" value="Genomic_DNA"/>
</dbReference>
<comment type="cofactor">
    <cofactor evidence="1">
        <name>Mg(2+)</name>
        <dbReference type="ChEBI" id="CHEBI:18420"/>
    </cofactor>
</comment>
<keyword evidence="15" id="KW-1185">Reference proteome</keyword>
<keyword evidence="5" id="KW-0255">Endonuclease</keyword>
<dbReference type="GO" id="GO:0008821">
    <property type="term" value="F:crossover junction DNA endonuclease activity"/>
    <property type="evidence" value="ECO:0007669"/>
    <property type="project" value="TreeGrafter"/>
</dbReference>
<protein>
    <submittedName>
        <fullName evidence="14">3266_t:CDS:1</fullName>
    </submittedName>
</protein>
<reference evidence="14" key="1">
    <citation type="submission" date="2021-06" db="EMBL/GenBank/DDBJ databases">
        <authorList>
            <person name="Kallberg Y."/>
            <person name="Tangrot J."/>
            <person name="Rosling A."/>
        </authorList>
    </citation>
    <scope>NUCLEOTIDE SEQUENCE</scope>
    <source>
        <strain evidence="14">CL551</strain>
    </source>
</reference>
<dbReference type="Proteomes" id="UP000789342">
    <property type="component" value="Unassembled WGS sequence"/>
</dbReference>
<gene>
    <name evidence="14" type="ORF">AMORRO_LOCUS15939</name>
</gene>
<dbReference type="GO" id="GO:0031297">
    <property type="term" value="P:replication fork processing"/>
    <property type="evidence" value="ECO:0007669"/>
    <property type="project" value="TreeGrafter"/>
</dbReference>
<proteinExistence type="predicted"/>
<dbReference type="PANTHER" id="PTHR21077">
    <property type="entry name" value="EME1 PROTEIN"/>
    <property type="match status" value="1"/>
</dbReference>
<dbReference type="GO" id="GO:0000712">
    <property type="term" value="P:resolution of meiotic recombination intermediates"/>
    <property type="evidence" value="ECO:0007669"/>
    <property type="project" value="TreeGrafter"/>
</dbReference>
<evidence type="ECO:0000256" key="1">
    <source>
        <dbReference type="ARBA" id="ARBA00001946"/>
    </source>
</evidence>
<dbReference type="GO" id="GO:0006302">
    <property type="term" value="P:double-strand break repair"/>
    <property type="evidence" value="ECO:0007669"/>
    <property type="project" value="TreeGrafter"/>
</dbReference>
<feature type="non-terminal residue" evidence="14">
    <location>
        <position position="1"/>
    </location>
</feature>
<evidence type="ECO:0000256" key="8">
    <source>
        <dbReference type="ARBA" id="ARBA00022842"/>
    </source>
</evidence>
<evidence type="ECO:0000256" key="13">
    <source>
        <dbReference type="SAM" id="MobiDB-lite"/>
    </source>
</evidence>
<sequence length="318" mass="37249">TLENSDVELTQMNSFSKPELFSRKDKFTSSIEHTKSPNLSKESKINEDIDSNFSESTFHSVLNTNAYGNQENWMLNKSSDEAFETIDLTKSVNVVNNLILYKPCDQISKIEGSIKSTDLHRRVVNQVNVGLDSVIVEKCDLLGRNKENIGSNPVDVVKQEEQHTRNSEKFEKHRQNEDKKLERQRRKGEREAEKQKERQFQQLNKLKHDKLEMTRELIIDVDESLMKEPLGSLLKETLEPKLMTINEFQYSVPGVIKWRRKVSAEWDEELDAFTPIPEMIKEEMHLLVYLKIQEFIRLIEEDIFHTHINDLKRIFSGK</sequence>
<dbReference type="GO" id="GO:0048476">
    <property type="term" value="C:Holliday junction resolvase complex"/>
    <property type="evidence" value="ECO:0007669"/>
    <property type="project" value="InterPro"/>
</dbReference>
<comment type="caution">
    <text evidence="14">The sequence shown here is derived from an EMBL/GenBank/DDBJ whole genome shotgun (WGS) entry which is preliminary data.</text>
</comment>
<feature type="compositionally biased region" description="Basic and acidic residues" evidence="13">
    <location>
        <begin position="188"/>
        <end position="198"/>
    </location>
</feature>
<keyword evidence="6" id="KW-0227">DNA damage</keyword>
<feature type="non-terminal residue" evidence="14">
    <location>
        <position position="318"/>
    </location>
</feature>
<feature type="region of interest" description="Disordered" evidence="13">
    <location>
        <begin position="150"/>
        <end position="198"/>
    </location>
</feature>
<dbReference type="AlphaFoldDB" id="A0A9N9J453"/>
<dbReference type="PANTHER" id="PTHR21077:SF5">
    <property type="entry name" value="CROSSOVER JUNCTION ENDONUCLEASE MMS4"/>
    <property type="match status" value="1"/>
</dbReference>
<dbReference type="GO" id="GO:0031573">
    <property type="term" value="P:mitotic intra-S DNA damage checkpoint signaling"/>
    <property type="evidence" value="ECO:0007669"/>
    <property type="project" value="TreeGrafter"/>
</dbReference>
<keyword evidence="4" id="KW-0479">Metal-binding</keyword>
<evidence type="ECO:0000256" key="11">
    <source>
        <dbReference type="ARBA" id="ARBA00023242"/>
    </source>
</evidence>
<comment type="subcellular location">
    <subcellularLocation>
        <location evidence="2">Nucleus</location>
    </subcellularLocation>
</comment>
<evidence type="ECO:0000256" key="5">
    <source>
        <dbReference type="ARBA" id="ARBA00022759"/>
    </source>
</evidence>
<evidence type="ECO:0000313" key="14">
    <source>
        <dbReference type="EMBL" id="CAG8761225.1"/>
    </source>
</evidence>
<evidence type="ECO:0000256" key="9">
    <source>
        <dbReference type="ARBA" id="ARBA00023172"/>
    </source>
</evidence>
<organism evidence="14 15">
    <name type="scientific">Acaulospora morrowiae</name>
    <dbReference type="NCBI Taxonomy" id="94023"/>
    <lineage>
        <taxon>Eukaryota</taxon>
        <taxon>Fungi</taxon>
        <taxon>Fungi incertae sedis</taxon>
        <taxon>Mucoromycota</taxon>
        <taxon>Glomeromycotina</taxon>
        <taxon>Glomeromycetes</taxon>
        <taxon>Diversisporales</taxon>
        <taxon>Acaulosporaceae</taxon>
        <taxon>Acaulospora</taxon>
    </lineage>
</organism>
<keyword evidence="12" id="KW-0469">Meiosis</keyword>
<keyword evidence="9" id="KW-0233">DNA recombination</keyword>
<name>A0A9N9J453_9GLOM</name>
<keyword evidence="11" id="KW-0539">Nucleus</keyword>
<evidence type="ECO:0000256" key="2">
    <source>
        <dbReference type="ARBA" id="ARBA00004123"/>
    </source>
</evidence>
<evidence type="ECO:0000256" key="6">
    <source>
        <dbReference type="ARBA" id="ARBA00022763"/>
    </source>
</evidence>
<feature type="compositionally biased region" description="Basic and acidic residues" evidence="13">
    <location>
        <begin position="157"/>
        <end position="181"/>
    </location>
</feature>
<evidence type="ECO:0000256" key="3">
    <source>
        <dbReference type="ARBA" id="ARBA00022722"/>
    </source>
</evidence>
<evidence type="ECO:0000256" key="10">
    <source>
        <dbReference type="ARBA" id="ARBA00023204"/>
    </source>
</evidence>
<dbReference type="GO" id="GO:0046872">
    <property type="term" value="F:metal ion binding"/>
    <property type="evidence" value="ECO:0007669"/>
    <property type="project" value="UniProtKB-KW"/>
</dbReference>
<keyword evidence="3" id="KW-0540">Nuclease</keyword>
<dbReference type="InterPro" id="IPR033310">
    <property type="entry name" value="Mms4/EME1/EME2"/>
</dbReference>
<evidence type="ECO:0000313" key="15">
    <source>
        <dbReference type="Proteomes" id="UP000789342"/>
    </source>
</evidence>
<dbReference type="OrthoDB" id="343092at2759"/>
<accession>A0A9N9J453</accession>
<keyword evidence="8" id="KW-0460">Magnesium</keyword>
<keyword evidence="7" id="KW-0378">Hydrolase</keyword>
<evidence type="ECO:0000256" key="7">
    <source>
        <dbReference type="ARBA" id="ARBA00022801"/>
    </source>
</evidence>
<dbReference type="GO" id="GO:0005634">
    <property type="term" value="C:nucleus"/>
    <property type="evidence" value="ECO:0007669"/>
    <property type="project" value="UniProtKB-SubCell"/>
</dbReference>
<keyword evidence="10" id="KW-0234">DNA repair</keyword>
<dbReference type="Gene3D" id="3.40.50.10130">
    <property type="match status" value="1"/>
</dbReference>